<dbReference type="GO" id="GO:0140662">
    <property type="term" value="F:ATP-dependent protein folding chaperone"/>
    <property type="evidence" value="ECO:0007669"/>
    <property type="project" value="InterPro"/>
</dbReference>
<dbReference type="PRINTS" id="PR00301">
    <property type="entry name" value="HEATSHOCK70"/>
</dbReference>
<dbReference type="Proteomes" id="UP000085678">
    <property type="component" value="Unplaced"/>
</dbReference>
<dbReference type="Pfam" id="PF00012">
    <property type="entry name" value="HSP70"/>
    <property type="match status" value="1"/>
</dbReference>
<dbReference type="InParanoid" id="A0A2R2MNN6"/>
<evidence type="ECO:0000256" key="2">
    <source>
        <dbReference type="ARBA" id="ARBA00022741"/>
    </source>
</evidence>
<keyword evidence="2" id="KW-0547">Nucleotide-binding</keyword>
<dbReference type="InterPro" id="IPR013126">
    <property type="entry name" value="Hsp_70_fam"/>
</dbReference>
<dbReference type="KEGG" id="lak:106160527"/>
<organism evidence="4 5">
    <name type="scientific">Lingula anatina</name>
    <name type="common">Brachiopod</name>
    <name type="synonym">Lingula unguis</name>
    <dbReference type="NCBI Taxonomy" id="7574"/>
    <lineage>
        <taxon>Eukaryota</taxon>
        <taxon>Metazoa</taxon>
        <taxon>Spiralia</taxon>
        <taxon>Lophotrochozoa</taxon>
        <taxon>Brachiopoda</taxon>
        <taxon>Linguliformea</taxon>
        <taxon>Lingulata</taxon>
        <taxon>Lingulida</taxon>
        <taxon>Linguloidea</taxon>
        <taxon>Lingulidae</taxon>
        <taxon>Lingula</taxon>
    </lineage>
</organism>
<dbReference type="RefSeq" id="XP_023931833.1">
    <property type="nucleotide sequence ID" value="XM_024076065.1"/>
</dbReference>
<accession>A0A2R2MNN6</accession>
<dbReference type="Gene3D" id="3.30.420.40">
    <property type="match status" value="2"/>
</dbReference>
<dbReference type="AlphaFoldDB" id="A0A2R2MNN6"/>
<sequence length="612" mass="69097">MCSTKKSLLVVGLDFGTTYSGYAYSFNYEYAIKPLKIRVNKFKGIGSGTDFYKIPTVILFPRSSTDDNDVYFGSEAEEKYADLVMDQKSHNWLLFRHFKMALYDKKNLSRTTKLESVCAVHHSAFDVFSKAIGYFKRHLMDSIRNEVTTITKDDINWVITVPAIWNDAAKQFMIEAALEAGIQKNHLLLALEPEAASLYCRVLPVDKKEGASNQINVFQPGTKYMTLDIGGGTVDVTVHQIESDQRLKEIHKASGGAWGGTKVDEDFIRKLHNYCGQAEYEEFARGNPAECLELQHSFEIAKRSTKKALESEWISIYIPHELRCKWDRSSENLEYKWTGDKMRLKRVIFENLFESSIQNILNHLRALLQNPALENLDAMFLVGGYSECSILQDRIKREFQNCVREFHVPRDPGLAVMMGAVLYGHDPSMVCKRISCQTYGIETNTNFDPNIHPLNKKHVLTKHIYQTSVAFKVYVSPNADVKYTTDPECVMIGSLTLEMPDTSLGINRPMDVTFRVGGTYLDVFAKDRQHDPDKDSEGETSLSVSYVAPDYMGQKGRTAQLQGCLLSIGIPSVKLVMGSEPVQELNQSWLGNVFFATLAIVGMEGVGFKNAK</sequence>
<comment type="similarity">
    <text evidence="1">Belongs to the heat shock protein 70 family.</text>
</comment>
<name>A0A2R2MNN6_LINAN</name>
<dbReference type="PANTHER" id="PTHR14187">
    <property type="entry name" value="ALPHA KINASE/ELONGATION FACTOR 2 KINASE"/>
    <property type="match status" value="1"/>
</dbReference>
<evidence type="ECO:0000256" key="1">
    <source>
        <dbReference type="ARBA" id="ARBA00007381"/>
    </source>
</evidence>
<dbReference type="OrthoDB" id="2963168at2759"/>
<dbReference type="GO" id="GO:0005524">
    <property type="term" value="F:ATP binding"/>
    <property type="evidence" value="ECO:0007669"/>
    <property type="project" value="UniProtKB-KW"/>
</dbReference>
<keyword evidence="3" id="KW-0067">ATP-binding</keyword>
<protein>
    <submittedName>
        <fullName evidence="5">Heat shock 70 kDa protein 12B-like</fullName>
    </submittedName>
</protein>
<proteinExistence type="inferred from homology"/>
<evidence type="ECO:0000313" key="5">
    <source>
        <dbReference type="RefSeq" id="XP_023931833.1"/>
    </source>
</evidence>
<evidence type="ECO:0000256" key="3">
    <source>
        <dbReference type="ARBA" id="ARBA00022840"/>
    </source>
</evidence>
<dbReference type="GeneID" id="106160527"/>
<gene>
    <name evidence="5" type="primary">LOC106160527</name>
</gene>
<reference evidence="5" key="1">
    <citation type="submission" date="2025-08" db="UniProtKB">
        <authorList>
            <consortium name="RefSeq"/>
        </authorList>
    </citation>
    <scope>IDENTIFICATION</scope>
    <source>
        <tissue evidence="5">Gonads</tissue>
    </source>
</reference>
<dbReference type="SUPFAM" id="SSF53067">
    <property type="entry name" value="Actin-like ATPase domain"/>
    <property type="match status" value="2"/>
</dbReference>
<keyword evidence="4" id="KW-1185">Reference proteome</keyword>
<dbReference type="CDD" id="cd10229">
    <property type="entry name" value="ASKHA_NBD_HSP70_HSPA12"/>
    <property type="match status" value="1"/>
</dbReference>
<evidence type="ECO:0000313" key="4">
    <source>
        <dbReference type="Proteomes" id="UP000085678"/>
    </source>
</evidence>
<dbReference type="STRING" id="7574.A0A2R2MNN6"/>
<dbReference type="InterPro" id="IPR043129">
    <property type="entry name" value="ATPase_NBD"/>
</dbReference>
<dbReference type="PANTHER" id="PTHR14187:SF5">
    <property type="entry name" value="HEAT SHOCK 70 KDA PROTEIN 12A"/>
    <property type="match status" value="1"/>
</dbReference>